<comment type="function">
    <text evidence="2">Counteracts the endogenous Pycsar antiviral defense system. Phosphodiesterase that enables metal-dependent hydrolysis of host cyclic nucleotide Pycsar defense signals such as cCMP and cUMP.</text>
</comment>
<comment type="caution">
    <text evidence="5">The sequence shown here is derived from an EMBL/GenBank/DDBJ whole genome shotgun (WGS) entry which is preliminary data.</text>
</comment>
<proteinExistence type="predicted"/>
<accession>A0ABW3UUH7</accession>
<evidence type="ECO:0000313" key="6">
    <source>
        <dbReference type="Proteomes" id="UP001597180"/>
    </source>
</evidence>
<keyword evidence="6" id="KW-1185">Reference proteome</keyword>
<dbReference type="InterPro" id="IPR050855">
    <property type="entry name" value="NDM-1-like"/>
</dbReference>
<dbReference type="InterPro" id="IPR036866">
    <property type="entry name" value="RibonucZ/Hydroxyglut_hydro"/>
</dbReference>
<dbReference type="SMART" id="SM00849">
    <property type="entry name" value="Lactamase_B"/>
    <property type="match status" value="1"/>
</dbReference>
<dbReference type="SUPFAM" id="SSF56281">
    <property type="entry name" value="Metallo-hydrolase/oxidoreductase"/>
    <property type="match status" value="1"/>
</dbReference>
<feature type="domain" description="Metallo-beta-lactamase" evidence="4">
    <location>
        <begin position="34"/>
        <end position="245"/>
    </location>
</feature>
<reference evidence="6" key="1">
    <citation type="journal article" date="2019" name="Int. J. Syst. Evol. Microbiol.">
        <title>The Global Catalogue of Microorganisms (GCM) 10K type strain sequencing project: providing services to taxonomists for standard genome sequencing and annotation.</title>
        <authorList>
            <consortium name="The Broad Institute Genomics Platform"/>
            <consortium name="The Broad Institute Genome Sequencing Center for Infectious Disease"/>
            <person name="Wu L."/>
            <person name="Ma J."/>
        </authorList>
    </citation>
    <scope>NUCLEOTIDE SEQUENCE [LARGE SCALE GENOMIC DNA]</scope>
    <source>
        <strain evidence="6">CCUG 53270</strain>
    </source>
</reference>
<dbReference type="Gene3D" id="3.60.15.10">
    <property type="entry name" value="Ribonuclease Z/Hydroxyacylglutathione hydrolase-like"/>
    <property type="match status" value="1"/>
</dbReference>
<comment type="catalytic activity">
    <reaction evidence="1">
        <text>3',5'-cyclic CMP + H2O = CMP + H(+)</text>
        <dbReference type="Rhea" id="RHEA:72675"/>
        <dbReference type="ChEBI" id="CHEBI:15377"/>
        <dbReference type="ChEBI" id="CHEBI:15378"/>
        <dbReference type="ChEBI" id="CHEBI:58003"/>
        <dbReference type="ChEBI" id="CHEBI:60377"/>
    </reaction>
    <physiologicalReaction direction="left-to-right" evidence="1">
        <dbReference type="Rhea" id="RHEA:72676"/>
    </physiologicalReaction>
</comment>
<evidence type="ECO:0000313" key="5">
    <source>
        <dbReference type="EMBL" id="MFD1224031.1"/>
    </source>
</evidence>
<evidence type="ECO:0000256" key="3">
    <source>
        <dbReference type="ARBA" id="ARBA00048505"/>
    </source>
</evidence>
<dbReference type="InterPro" id="IPR001279">
    <property type="entry name" value="Metallo-B-lactamas"/>
</dbReference>
<dbReference type="Proteomes" id="UP001597180">
    <property type="component" value="Unassembled WGS sequence"/>
</dbReference>
<evidence type="ECO:0000256" key="1">
    <source>
        <dbReference type="ARBA" id="ARBA00034221"/>
    </source>
</evidence>
<evidence type="ECO:0000256" key="2">
    <source>
        <dbReference type="ARBA" id="ARBA00034301"/>
    </source>
</evidence>
<dbReference type="PANTHER" id="PTHR42951">
    <property type="entry name" value="METALLO-BETA-LACTAMASE DOMAIN-CONTAINING"/>
    <property type="match status" value="1"/>
</dbReference>
<dbReference type="RefSeq" id="WP_345589420.1">
    <property type="nucleotide sequence ID" value="NZ_BAABJG010000017.1"/>
</dbReference>
<dbReference type="CDD" id="cd07721">
    <property type="entry name" value="yflN-like_MBL-fold"/>
    <property type="match status" value="1"/>
</dbReference>
<evidence type="ECO:0000259" key="4">
    <source>
        <dbReference type="SMART" id="SM00849"/>
    </source>
</evidence>
<name>A0ABW3UUH7_9BACL</name>
<comment type="catalytic activity">
    <reaction evidence="3">
        <text>3',5'-cyclic UMP + H2O = UMP + H(+)</text>
        <dbReference type="Rhea" id="RHEA:70575"/>
        <dbReference type="ChEBI" id="CHEBI:15377"/>
        <dbReference type="ChEBI" id="CHEBI:15378"/>
        <dbReference type="ChEBI" id="CHEBI:57865"/>
        <dbReference type="ChEBI" id="CHEBI:184387"/>
    </reaction>
    <physiologicalReaction direction="left-to-right" evidence="3">
        <dbReference type="Rhea" id="RHEA:70576"/>
    </physiologicalReaction>
</comment>
<gene>
    <name evidence="5" type="ORF">ACFQ4B_28310</name>
</gene>
<sequence length="278" mass="30424">MTYGTDYKYIPMTSIGSGSGVEAAPDVWCHTIQIVNIVMIGSPERKRFVLIDAGMPGSAEAIIAAVENRFGTNHRPEAIVLTHGHFDHVGAIIELAEHWKGIPIYAHELELPFLTGQQSYPAPDLTVEGGLVAKMSFLFPNTPIDLGEHVRSLPADGAVPHLPEFRWIHTPGHAPGHVSLFRESDRTLIAGDAFVTVRQDSLYKVLMQEPEVHGPPRYLTTDWKAAKESVLTLQQLQPTAAVTGHGEPMRGEALTNGLKALADHFDQLAVPDYGNYVQ</sequence>
<protein>
    <submittedName>
        <fullName evidence="5">MBL fold metallo-hydrolase</fullName>
    </submittedName>
</protein>
<organism evidence="5 6">
    <name type="scientific">Paenibacillus vulneris</name>
    <dbReference type="NCBI Taxonomy" id="1133364"/>
    <lineage>
        <taxon>Bacteria</taxon>
        <taxon>Bacillati</taxon>
        <taxon>Bacillota</taxon>
        <taxon>Bacilli</taxon>
        <taxon>Bacillales</taxon>
        <taxon>Paenibacillaceae</taxon>
        <taxon>Paenibacillus</taxon>
    </lineage>
</organism>
<dbReference type="PANTHER" id="PTHR42951:SF17">
    <property type="entry name" value="METALLO-BETA-LACTAMASE DOMAIN-CONTAINING PROTEIN"/>
    <property type="match status" value="1"/>
</dbReference>
<dbReference type="Pfam" id="PF00753">
    <property type="entry name" value="Lactamase_B"/>
    <property type="match status" value="1"/>
</dbReference>
<dbReference type="EMBL" id="JBHTLU010000041">
    <property type="protein sequence ID" value="MFD1224031.1"/>
    <property type="molecule type" value="Genomic_DNA"/>
</dbReference>